<dbReference type="AlphaFoldDB" id="A0A9P6D6P2"/>
<gene>
    <name evidence="2" type="ORF">BDN71DRAFT_1431468</name>
</gene>
<keyword evidence="3" id="KW-1185">Reference proteome</keyword>
<dbReference type="Proteomes" id="UP000807025">
    <property type="component" value="Unassembled WGS sequence"/>
</dbReference>
<sequence length="185" mass="20477">MHESVIQTRCGLEEEKSSDEGHEIMLDEVNGDELPLLVAQPARSPAPRTYDCLNNERRRSTRTILAAQCIYVHMIPAIQHYILYVCSIHAQRQLEPRSGIIVMADMGRQGAGYMLRYIQLGYTGGGRSRRGSGSKQHGGDSYGRGRQEGAVRPSSLFRRGNKPGSVAGWKKWQAYVGDGEGKSGK</sequence>
<dbReference type="EMBL" id="MU154568">
    <property type="protein sequence ID" value="KAF9494841.1"/>
    <property type="molecule type" value="Genomic_DNA"/>
</dbReference>
<comment type="caution">
    <text evidence="2">The sequence shown here is derived from an EMBL/GenBank/DDBJ whole genome shotgun (WGS) entry which is preliminary data.</text>
</comment>
<name>A0A9P6D6P2_PLEER</name>
<proteinExistence type="predicted"/>
<reference evidence="2" key="1">
    <citation type="submission" date="2020-11" db="EMBL/GenBank/DDBJ databases">
        <authorList>
            <consortium name="DOE Joint Genome Institute"/>
            <person name="Ahrendt S."/>
            <person name="Riley R."/>
            <person name="Andreopoulos W."/>
            <person name="Labutti K."/>
            <person name="Pangilinan J."/>
            <person name="Ruiz-Duenas F.J."/>
            <person name="Barrasa J.M."/>
            <person name="Sanchez-Garcia M."/>
            <person name="Camarero S."/>
            <person name="Miyauchi S."/>
            <person name="Serrano A."/>
            <person name="Linde D."/>
            <person name="Babiker R."/>
            <person name="Drula E."/>
            <person name="Ayuso-Fernandez I."/>
            <person name="Pacheco R."/>
            <person name="Padilla G."/>
            <person name="Ferreira P."/>
            <person name="Barriuso J."/>
            <person name="Kellner H."/>
            <person name="Castanera R."/>
            <person name="Alfaro M."/>
            <person name="Ramirez L."/>
            <person name="Pisabarro A.G."/>
            <person name="Kuo A."/>
            <person name="Tritt A."/>
            <person name="Lipzen A."/>
            <person name="He G."/>
            <person name="Yan M."/>
            <person name="Ng V."/>
            <person name="Cullen D."/>
            <person name="Martin F."/>
            <person name="Rosso M.-N."/>
            <person name="Henrissat B."/>
            <person name="Hibbett D."/>
            <person name="Martinez A.T."/>
            <person name="Grigoriev I.V."/>
        </authorList>
    </citation>
    <scope>NUCLEOTIDE SEQUENCE</scope>
    <source>
        <strain evidence="2">ATCC 90797</strain>
    </source>
</reference>
<feature type="region of interest" description="Disordered" evidence="1">
    <location>
        <begin position="125"/>
        <end position="166"/>
    </location>
</feature>
<evidence type="ECO:0000313" key="2">
    <source>
        <dbReference type="EMBL" id="KAF9494841.1"/>
    </source>
</evidence>
<evidence type="ECO:0000256" key="1">
    <source>
        <dbReference type="SAM" id="MobiDB-lite"/>
    </source>
</evidence>
<protein>
    <submittedName>
        <fullName evidence="2">Uncharacterized protein</fullName>
    </submittedName>
</protein>
<organism evidence="2 3">
    <name type="scientific">Pleurotus eryngii</name>
    <name type="common">Boletus of the steppes</name>
    <dbReference type="NCBI Taxonomy" id="5323"/>
    <lineage>
        <taxon>Eukaryota</taxon>
        <taxon>Fungi</taxon>
        <taxon>Dikarya</taxon>
        <taxon>Basidiomycota</taxon>
        <taxon>Agaricomycotina</taxon>
        <taxon>Agaricomycetes</taxon>
        <taxon>Agaricomycetidae</taxon>
        <taxon>Agaricales</taxon>
        <taxon>Pleurotineae</taxon>
        <taxon>Pleurotaceae</taxon>
        <taxon>Pleurotus</taxon>
    </lineage>
</organism>
<accession>A0A9P6D6P2</accession>
<evidence type="ECO:0000313" key="3">
    <source>
        <dbReference type="Proteomes" id="UP000807025"/>
    </source>
</evidence>